<reference evidence="6" key="1">
    <citation type="submission" date="2017-09" db="EMBL/GenBank/DDBJ databases">
        <title>Depth-based differentiation of microbial function through sediment-hosted aquifers and enrichment of novel symbionts in the deep terrestrial subsurface.</title>
        <authorList>
            <person name="Probst A.J."/>
            <person name="Ladd B."/>
            <person name="Jarett J.K."/>
            <person name="Geller-Mcgrath D.E."/>
            <person name="Sieber C.M.K."/>
            <person name="Emerson J.B."/>
            <person name="Anantharaman K."/>
            <person name="Thomas B.C."/>
            <person name="Malmstrom R."/>
            <person name="Stieglmeier M."/>
            <person name="Klingl A."/>
            <person name="Woyke T."/>
            <person name="Ryan C.M."/>
            <person name="Banfield J.F."/>
        </authorList>
    </citation>
    <scope>NUCLEOTIDE SEQUENCE [LARGE SCALE GENOMIC DNA]</scope>
</reference>
<sequence>MKETEKSVPETMNEYEVSCLLASEESLDGLKELLEKNDAVILQASAFNSIELAYQIKKRTHAFFGFITISSSPEKIADIRNALSFYEPLIRFLIITPPIQSVLKPKRVAQTTGPQESQTTKSNGSESLSNEALEQKLEEILK</sequence>
<dbReference type="InterPro" id="IPR014717">
    <property type="entry name" value="Transl_elong_EF1B/ribsomal_bS6"/>
</dbReference>
<dbReference type="Proteomes" id="UP000231157">
    <property type="component" value="Unassembled WGS sequence"/>
</dbReference>
<accession>A0A2H0US54</accession>
<keyword evidence="3" id="KW-0694">RNA-binding</keyword>
<dbReference type="Gene3D" id="3.30.70.60">
    <property type="match status" value="1"/>
</dbReference>
<feature type="compositionally biased region" description="Polar residues" evidence="4">
    <location>
        <begin position="109"/>
        <end position="132"/>
    </location>
</feature>
<evidence type="ECO:0000256" key="1">
    <source>
        <dbReference type="ARBA" id="ARBA00009512"/>
    </source>
</evidence>
<dbReference type="InterPro" id="IPR035980">
    <property type="entry name" value="Ribosomal_bS6_sf"/>
</dbReference>
<keyword evidence="3" id="KW-0689">Ribosomal protein</keyword>
<dbReference type="GO" id="GO:0005840">
    <property type="term" value="C:ribosome"/>
    <property type="evidence" value="ECO:0007669"/>
    <property type="project" value="UniProtKB-KW"/>
</dbReference>
<dbReference type="GO" id="GO:0003735">
    <property type="term" value="F:structural constituent of ribosome"/>
    <property type="evidence" value="ECO:0007669"/>
    <property type="project" value="InterPro"/>
</dbReference>
<keyword evidence="3" id="KW-0699">rRNA-binding</keyword>
<gene>
    <name evidence="3" type="primary">rpsF</name>
    <name evidence="5" type="ORF">COU07_02130</name>
</gene>
<evidence type="ECO:0000256" key="3">
    <source>
        <dbReference type="HAMAP-Rule" id="MF_00360"/>
    </source>
</evidence>
<evidence type="ECO:0000256" key="2">
    <source>
        <dbReference type="ARBA" id="ARBA00035294"/>
    </source>
</evidence>
<proteinExistence type="inferred from homology"/>
<dbReference type="SUPFAM" id="SSF54995">
    <property type="entry name" value="Ribosomal protein S6"/>
    <property type="match status" value="1"/>
</dbReference>
<dbReference type="AlphaFoldDB" id="A0A2H0US54"/>
<feature type="region of interest" description="Disordered" evidence="4">
    <location>
        <begin position="106"/>
        <end position="142"/>
    </location>
</feature>
<dbReference type="InterPro" id="IPR020814">
    <property type="entry name" value="Ribosomal_S6_plastid/chlpt"/>
</dbReference>
<keyword evidence="3" id="KW-0687">Ribonucleoprotein</keyword>
<name>A0A2H0US54_9BACT</name>
<organism evidence="5 6">
    <name type="scientific">Candidatus Harrisonbacteria bacterium CG10_big_fil_rev_8_21_14_0_10_40_38</name>
    <dbReference type="NCBI Taxonomy" id="1974583"/>
    <lineage>
        <taxon>Bacteria</taxon>
        <taxon>Candidatus Harrisoniibacteriota</taxon>
    </lineage>
</organism>
<dbReference type="EMBL" id="PFAZ01000002">
    <property type="protein sequence ID" value="PIR89239.1"/>
    <property type="molecule type" value="Genomic_DNA"/>
</dbReference>
<protein>
    <recommendedName>
        <fullName evidence="2 3">Small ribosomal subunit protein bS6</fullName>
    </recommendedName>
</protein>
<dbReference type="GO" id="GO:1990904">
    <property type="term" value="C:ribonucleoprotein complex"/>
    <property type="evidence" value="ECO:0007669"/>
    <property type="project" value="UniProtKB-KW"/>
</dbReference>
<feature type="compositionally biased region" description="Basic and acidic residues" evidence="4">
    <location>
        <begin position="133"/>
        <end position="142"/>
    </location>
</feature>
<evidence type="ECO:0000256" key="4">
    <source>
        <dbReference type="SAM" id="MobiDB-lite"/>
    </source>
</evidence>
<evidence type="ECO:0000313" key="5">
    <source>
        <dbReference type="EMBL" id="PIR89239.1"/>
    </source>
</evidence>
<dbReference type="GO" id="GO:0019843">
    <property type="term" value="F:rRNA binding"/>
    <property type="evidence" value="ECO:0007669"/>
    <property type="project" value="UniProtKB-UniRule"/>
</dbReference>
<dbReference type="InterPro" id="IPR000529">
    <property type="entry name" value="Ribosomal_bS6"/>
</dbReference>
<evidence type="ECO:0000313" key="6">
    <source>
        <dbReference type="Proteomes" id="UP000231157"/>
    </source>
</evidence>
<dbReference type="Pfam" id="PF01250">
    <property type="entry name" value="Ribosomal_S6"/>
    <property type="match status" value="1"/>
</dbReference>
<comment type="caution">
    <text evidence="5">The sequence shown here is derived from an EMBL/GenBank/DDBJ whole genome shotgun (WGS) entry which is preliminary data.</text>
</comment>
<dbReference type="HAMAP" id="MF_00360">
    <property type="entry name" value="Ribosomal_bS6"/>
    <property type="match status" value="1"/>
</dbReference>
<comment type="function">
    <text evidence="3">Binds together with bS18 to 16S ribosomal RNA.</text>
</comment>
<comment type="similarity">
    <text evidence="1 3">Belongs to the bacterial ribosomal protein bS6 family.</text>
</comment>
<dbReference type="GO" id="GO:0006412">
    <property type="term" value="P:translation"/>
    <property type="evidence" value="ECO:0007669"/>
    <property type="project" value="UniProtKB-UniRule"/>
</dbReference>